<name>E2AZE1_CAMFO</name>
<organism evidence="3">
    <name type="scientific">Camponotus floridanus</name>
    <name type="common">Florida carpenter ant</name>
    <dbReference type="NCBI Taxonomy" id="104421"/>
    <lineage>
        <taxon>Eukaryota</taxon>
        <taxon>Metazoa</taxon>
        <taxon>Ecdysozoa</taxon>
        <taxon>Arthropoda</taxon>
        <taxon>Hexapoda</taxon>
        <taxon>Insecta</taxon>
        <taxon>Pterygota</taxon>
        <taxon>Neoptera</taxon>
        <taxon>Endopterygota</taxon>
        <taxon>Hymenoptera</taxon>
        <taxon>Apocrita</taxon>
        <taxon>Aculeata</taxon>
        <taxon>Formicoidea</taxon>
        <taxon>Formicidae</taxon>
        <taxon>Formicinae</taxon>
        <taxon>Camponotus</taxon>
    </lineage>
</organism>
<evidence type="ECO:0000256" key="1">
    <source>
        <dbReference type="SAM" id="MobiDB-lite"/>
    </source>
</evidence>
<feature type="compositionally biased region" description="Basic and acidic residues" evidence="1">
    <location>
        <begin position="48"/>
        <end position="73"/>
    </location>
</feature>
<feature type="region of interest" description="Disordered" evidence="1">
    <location>
        <begin position="1"/>
        <end position="24"/>
    </location>
</feature>
<sequence length="365" mass="40505">MVELVPGIFGPRRRGTTTKTPGQAMPCQAEPIRAEQCQVMPGFQEDPGTERGRRAHTEEESRSEPTGRGADRRLVGEAGSHDLSAFQCLPTNRQELVGAGFSGRFESQGLEEGFLKDLTHAPRTEPIPRELTETCLTYQFAHGHKQRAADPARTWRSFGAISSSGRRGGRTRYSHVGPDPPARIPCRPRRRCTGENVESETTFNFALANISWYHFAGRELRNPRSGTHVHVFEVRAPPFVLEGESATSEHSTSAAFPMQLWIICAPDRPSWHCTENADVCPAARGQTVTRGANLSCDSLVSFRPATRLPIFFSANDHEHPIACMRPFSPTPSSPSDRPPVCRAAMFELNDEPELVESPRPRVWVQ</sequence>
<protein>
    <submittedName>
        <fullName evidence="2">Uncharacterized protein</fullName>
    </submittedName>
</protein>
<feature type="region of interest" description="Disordered" evidence="1">
    <location>
        <begin position="39"/>
        <end position="73"/>
    </location>
</feature>
<dbReference type="InParanoid" id="E2AZE1"/>
<accession>E2AZE1</accession>
<dbReference type="Proteomes" id="UP000000311">
    <property type="component" value="Unassembled WGS sequence"/>
</dbReference>
<keyword evidence="3" id="KW-1185">Reference proteome</keyword>
<proteinExistence type="predicted"/>
<evidence type="ECO:0000313" key="2">
    <source>
        <dbReference type="EMBL" id="EFN61180.1"/>
    </source>
</evidence>
<dbReference type="AlphaFoldDB" id="E2AZE1"/>
<evidence type="ECO:0000313" key="3">
    <source>
        <dbReference type="Proteomes" id="UP000000311"/>
    </source>
</evidence>
<feature type="region of interest" description="Disordered" evidence="1">
    <location>
        <begin position="159"/>
        <end position="188"/>
    </location>
</feature>
<gene>
    <name evidence="2" type="ORF">EAG_12739</name>
</gene>
<dbReference type="EMBL" id="GL444207">
    <property type="protein sequence ID" value="EFN61180.1"/>
    <property type="molecule type" value="Genomic_DNA"/>
</dbReference>
<reference evidence="2 3" key="1">
    <citation type="journal article" date="2010" name="Science">
        <title>Genomic comparison of the ants Camponotus floridanus and Harpegnathos saltator.</title>
        <authorList>
            <person name="Bonasio R."/>
            <person name="Zhang G."/>
            <person name="Ye C."/>
            <person name="Mutti N.S."/>
            <person name="Fang X."/>
            <person name="Qin N."/>
            <person name="Donahue G."/>
            <person name="Yang P."/>
            <person name="Li Q."/>
            <person name="Li C."/>
            <person name="Zhang P."/>
            <person name="Huang Z."/>
            <person name="Berger S.L."/>
            <person name="Reinberg D."/>
            <person name="Wang J."/>
            <person name="Liebig J."/>
        </authorList>
    </citation>
    <scope>NUCLEOTIDE SEQUENCE [LARGE SCALE GENOMIC DNA]</scope>
    <source>
        <strain evidence="3">C129</strain>
    </source>
</reference>